<keyword evidence="12" id="KW-1185">Reference proteome</keyword>
<dbReference type="EC" id="2.4.2.18" evidence="2"/>
<evidence type="ECO:0000313" key="11">
    <source>
        <dbReference type="EMBL" id="CDF35895.1"/>
    </source>
</evidence>
<dbReference type="FunFam" id="3.40.1030.10:FF:000002">
    <property type="entry name" value="Anthranilate phosphoribosyltransferase"/>
    <property type="match status" value="1"/>
</dbReference>
<dbReference type="OrthoDB" id="4706at2759"/>
<keyword evidence="4" id="KW-0328">Glycosyltransferase</keyword>
<dbReference type="InterPro" id="IPR036320">
    <property type="entry name" value="Glycosyl_Trfase_fam3_N_dom_sf"/>
</dbReference>
<dbReference type="InterPro" id="IPR005940">
    <property type="entry name" value="Anthranilate_Pribosyl_Tfrase"/>
</dbReference>
<sequence length="385" mass="41088">MEHSTYAFQSTFLGANPSRLPSLSPLKHCKSSFRPIWRRNRFPQCSMRPYLEKLVKLENLTLDDARTATDYAVSGDAHDAEIAAFLSLLSAKGETVAEVSGIVASMQHHMVQVQENHDVLDIVGTGGDGANTVNISTASSIVAAAAGCRVAKHGNRSVSSKSGSADVLEELGVQLLLSPKGVLNCVDEAGIGFMFAPNFHPAMKIVGPVRKAMKIRTVFNVIGPLLNPCLAKCAVIGVYELNLLDLMAEVLISTGVKRAVVVHTEGLDEYSNTGVSQVIEVKGGQKERYAFDPKAELGMPKAEISDLRGGDARYNADIIRRVLSGELEGPITNAIALNAGVGCYVYGVADSVKEGVDLAKGVLKTGKPLHTLETWAAVSQLSKDM</sequence>
<dbReference type="SUPFAM" id="SSF52418">
    <property type="entry name" value="Nucleoside phosphorylase/phosphoribosyltransferase catalytic domain"/>
    <property type="match status" value="1"/>
</dbReference>
<dbReference type="GeneID" id="17323449"/>
<evidence type="ECO:0000313" key="12">
    <source>
        <dbReference type="Proteomes" id="UP000012073"/>
    </source>
</evidence>
<evidence type="ECO:0000256" key="5">
    <source>
        <dbReference type="ARBA" id="ARBA00022679"/>
    </source>
</evidence>
<reference evidence="12" key="1">
    <citation type="journal article" date="2013" name="Proc. Natl. Acad. Sci. U.S.A.">
        <title>Genome structure and metabolic features in the red seaweed Chondrus crispus shed light on evolution of the Archaeplastida.</title>
        <authorList>
            <person name="Collen J."/>
            <person name="Porcel B."/>
            <person name="Carre W."/>
            <person name="Ball S.G."/>
            <person name="Chaparro C."/>
            <person name="Tonon T."/>
            <person name="Barbeyron T."/>
            <person name="Michel G."/>
            <person name="Noel B."/>
            <person name="Valentin K."/>
            <person name="Elias M."/>
            <person name="Artiguenave F."/>
            <person name="Arun A."/>
            <person name="Aury J.M."/>
            <person name="Barbosa-Neto J.F."/>
            <person name="Bothwell J.H."/>
            <person name="Bouget F.Y."/>
            <person name="Brillet L."/>
            <person name="Cabello-Hurtado F."/>
            <person name="Capella-Gutierrez S."/>
            <person name="Charrier B."/>
            <person name="Cladiere L."/>
            <person name="Cock J.M."/>
            <person name="Coelho S.M."/>
            <person name="Colleoni C."/>
            <person name="Czjzek M."/>
            <person name="Da Silva C."/>
            <person name="Delage L."/>
            <person name="Denoeud F."/>
            <person name="Deschamps P."/>
            <person name="Dittami S.M."/>
            <person name="Gabaldon T."/>
            <person name="Gachon C.M."/>
            <person name="Groisillier A."/>
            <person name="Herve C."/>
            <person name="Jabbari K."/>
            <person name="Katinka M."/>
            <person name="Kloareg B."/>
            <person name="Kowalczyk N."/>
            <person name="Labadie K."/>
            <person name="Leblanc C."/>
            <person name="Lopez P.J."/>
            <person name="McLachlan D.H."/>
            <person name="Meslet-Cladiere L."/>
            <person name="Moustafa A."/>
            <person name="Nehr Z."/>
            <person name="Nyvall Collen P."/>
            <person name="Panaud O."/>
            <person name="Partensky F."/>
            <person name="Poulain J."/>
            <person name="Rensing S.A."/>
            <person name="Rousvoal S."/>
            <person name="Samson G."/>
            <person name="Symeonidi A."/>
            <person name="Weissenbach J."/>
            <person name="Zambounis A."/>
            <person name="Wincker P."/>
            <person name="Boyen C."/>
        </authorList>
    </citation>
    <scope>NUCLEOTIDE SEQUENCE [LARGE SCALE GENOMIC DNA]</scope>
    <source>
        <strain evidence="12">cv. Stackhouse</strain>
    </source>
</reference>
<dbReference type="EMBL" id="HG001750">
    <property type="protein sequence ID" value="CDF35895.1"/>
    <property type="molecule type" value="Genomic_DNA"/>
</dbReference>
<evidence type="ECO:0000256" key="8">
    <source>
        <dbReference type="ARBA" id="ARBA00061500"/>
    </source>
</evidence>
<proteinExistence type="inferred from homology"/>
<name>R7QEP2_CHOCR</name>
<dbReference type="Gene3D" id="3.40.1030.10">
    <property type="entry name" value="Nucleoside phosphorylase/phosphoribosyltransferase catalytic domain"/>
    <property type="match status" value="1"/>
</dbReference>
<evidence type="ECO:0000256" key="7">
    <source>
        <dbReference type="ARBA" id="ARBA00023141"/>
    </source>
</evidence>
<dbReference type="OMA" id="GPMTNPA"/>
<dbReference type="RefSeq" id="XP_005715714.1">
    <property type="nucleotide sequence ID" value="XM_005715657.1"/>
</dbReference>
<comment type="pathway">
    <text evidence="1">Amino-acid biosynthesis; L-tryptophan biosynthesis; L-tryptophan from chorismate: step 2/5.</text>
</comment>
<dbReference type="PhylomeDB" id="R7QEP2"/>
<keyword evidence="3" id="KW-0028">Amino-acid biosynthesis</keyword>
<feature type="domain" description="Glycosyl transferase family 3" evidence="9">
    <location>
        <begin position="117"/>
        <end position="367"/>
    </location>
</feature>
<evidence type="ECO:0000259" key="9">
    <source>
        <dbReference type="Pfam" id="PF00591"/>
    </source>
</evidence>
<organism evidence="11 12">
    <name type="scientific">Chondrus crispus</name>
    <name type="common">Carrageen Irish moss</name>
    <name type="synonym">Polymorpha crispa</name>
    <dbReference type="NCBI Taxonomy" id="2769"/>
    <lineage>
        <taxon>Eukaryota</taxon>
        <taxon>Rhodophyta</taxon>
        <taxon>Florideophyceae</taxon>
        <taxon>Rhodymeniophycidae</taxon>
        <taxon>Gigartinales</taxon>
        <taxon>Gigartinaceae</taxon>
        <taxon>Chondrus</taxon>
    </lineage>
</organism>
<comment type="similarity">
    <text evidence="8">Belongs to the anthranilate phosphoribosyltransferase family.</text>
</comment>
<dbReference type="GO" id="GO:0000162">
    <property type="term" value="P:L-tryptophan biosynthetic process"/>
    <property type="evidence" value="ECO:0007669"/>
    <property type="project" value="UniProtKB-KW"/>
</dbReference>
<evidence type="ECO:0000256" key="2">
    <source>
        <dbReference type="ARBA" id="ARBA00011948"/>
    </source>
</evidence>
<dbReference type="InterPro" id="IPR017459">
    <property type="entry name" value="Glycosyl_Trfase_fam3_N_dom"/>
</dbReference>
<evidence type="ECO:0000256" key="4">
    <source>
        <dbReference type="ARBA" id="ARBA00022676"/>
    </source>
</evidence>
<dbReference type="PANTHER" id="PTHR43285:SF2">
    <property type="entry name" value="ANTHRANILATE PHOSPHORIBOSYLTRANSFERASE"/>
    <property type="match status" value="1"/>
</dbReference>
<dbReference type="Gene3D" id="1.20.970.10">
    <property type="entry name" value="Transferase, Pyrimidine Nucleoside Phosphorylase, Chain C"/>
    <property type="match status" value="1"/>
</dbReference>
<feature type="domain" description="Glycosyl transferase family 3 N-terminal" evidence="10">
    <location>
        <begin position="49"/>
        <end position="110"/>
    </location>
</feature>
<dbReference type="NCBIfam" id="TIGR01245">
    <property type="entry name" value="trpD"/>
    <property type="match status" value="1"/>
</dbReference>
<dbReference type="PANTHER" id="PTHR43285">
    <property type="entry name" value="ANTHRANILATE PHOSPHORIBOSYLTRANSFERASE"/>
    <property type="match status" value="1"/>
</dbReference>
<dbReference type="InterPro" id="IPR035902">
    <property type="entry name" value="Nuc_phospho_transferase"/>
</dbReference>
<gene>
    <name evidence="11" type="ORF">CHC_T00004022001</name>
</gene>
<dbReference type="Gramene" id="CDF35895">
    <property type="protein sequence ID" value="CDF35895"/>
    <property type="gene ID" value="CHC_T00004022001"/>
</dbReference>
<evidence type="ECO:0000256" key="3">
    <source>
        <dbReference type="ARBA" id="ARBA00022605"/>
    </source>
</evidence>
<dbReference type="GO" id="GO:0004048">
    <property type="term" value="F:anthranilate phosphoribosyltransferase activity"/>
    <property type="evidence" value="ECO:0007669"/>
    <property type="project" value="UniProtKB-EC"/>
</dbReference>
<dbReference type="KEGG" id="ccp:CHC_T00004022001"/>
<protein>
    <recommendedName>
        <fullName evidence="2">anthranilate phosphoribosyltransferase</fullName>
        <ecNumber evidence="2">2.4.2.18</ecNumber>
    </recommendedName>
</protein>
<keyword evidence="6" id="KW-0822">Tryptophan biosynthesis</keyword>
<keyword evidence="5" id="KW-0808">Transferase</keyword>
<accession>R7QEP2</accession>
<keyword evidence="7" id="KW-0057">Aromatic amino acid biosynthesis</keyword>
<dbReference type="HAMAP" id="MF_00211">
    <property type="entry name" value="TrpD"/>
    <property type="match status" value="1"/>
</dbReference>
<dbReference type="GO" id="GO:0005829">
    <property type="term" value="C:cytosol"/>
    <property type="evidence" value="ECO:0007669"/>
    <property type="project" value="TreeGrafter"/>
</dbReference>
<evidence type="ECO:0000256" key="6">
    <source>
        <dbReference type="ARBA" id="ARBA00022822"/>
    </source>
</evidence>
<dbReference type="AlphaFoldDB" id="R7QEP2"/>
<evidence type="ECO:0000259" key="10">
    <source>
        <dbReference type="Pfam" id="PF02885"/>
    </source>
</evidence>
<dbReference type="Pfam" id="PF02885">
    <property type="entry name" value="Glycos_trans_3N"/>
    <property type="match status" value="1"/>
</dbReference>
<dbReference type="STRING" id="2769.R7QEP2"/>
<dbReference type="Proteomes" id="UP000012073">
    <property type="component" value="Unassembled WGS sequence"/>
</dbReference>
<evidence type="ECO:0000256" key="1">
    <source>
        <dbReference type="ARBA" id="ARBA00004907"/>
    </source>
</evidence>
<dbReference type="SUPFAM" id="SSF47648">
    <property type="entry name" value="Nucleoside phosphorylase/phosphoribosyltransferase N-terminal domain"/>
    <property type="match status" value="1"/>
</dbReference>
<dbReference type="InterPro" id="IPR000312">
    <property type="entry name" value="Glycosyl_Trfase_fam3"/>
</dbReference>
<dbReference type="Pfam" id="PF00591">
    <property type="entry name" value="Glycos_transf_3"/>
    <property type="match status" value="1"/>
</dbReference>